<dbReference type="EMBL" id="JBBPBM010000006">
    <property type="protein sequence ID" value="KAK8578998.1"/>
    <property type="molecule type" value="Genomic_DNA"/>
</dbReference>
<gene>
    <name evidence="1" type="ORF">V6N12_069333</name>
</gene>
<keyword evidence="2" id="KW-1185">Reference proteome</keyword>
<comment type="caution">
    <text evidence="1">The sequence shown here is derived from an EMBL/GenBank/DDBJ whole genome shotgun (WGS) entry which is preliminary data.</text>
</comment>
<evidence type="ECO:0000313" key="2">
    <source>
        <dbReference type="Proteomes" id="UP001472677"/>
    </source>
</evidence>
<proteinExistence type="predicted"/>
<organism evidence="1 2">
    <name type="scientific">Hibiscus sabdariffa</name>
    <name type="common">roselle</name>
    <dbReference type="NCBI Taxonomy" id="183260"/>
    <lineage>
        <taxon>Eukaryota</taxon>
        <taxon>Viridiplantae</taxon>
        <taxon>Streptophyta</taxon>
        <taxon>Embryophyta</taxon>
        <taxon>Tracheophyta</taxon>
        <taxon>Spermatophyta</taxon>
        <taxon>Magnoliopsida</taxon>
        <taxon>eudicotyledons</taxon>
        <taxon>Gunneridae</taxon>
        <taxon>Pentapetalae</taxon>
        <taxon>rosids</taxon>
        <taxon>malvids</taxon>
        <taxon>Malvales</taxon>
        <taxon>Malvaceae</taxon>
        <taxon>Malvoideae</taxon>
        <taxon>Hibiscus</taxon>
    </lineage>
</organism>
<accession>A0ABR2FDI4</accession>
<name>A0ABR2FDI4_9ROSI</name>
<protein>
    <submittedName>
        <fullName evidence="1">Uncharacterized protein</fullName>
    </submittedName>
</protein>
<dbReference type="Proteomes" id="UP001472677">
    <property type="component" value="Unassembled WGS sequence"/>
</dbReference>
<sequence length="396" mass="44853">MSRAAFAVRNWNDEHRQGKNFWYDARSCFLYCVQDPIRWCPLAGRIEIGMEFMMLFRSIWWSGNMVSWILDDIDVQDGPFLIEQGCFPMVSFPMSAIAKDVRNFEEEHNLYSNIFSNAFFFNLTISMSNISSLMANLHFTEEDFENMESLHFEKEHQVEGSDKWIVGKVLAPAAVDHDMLIQVDSGKSKLDVVHRPKPSIVLTKKGVVAAATLVPTRDEGVVIARPMQTVMTTGVALSSSKIQSSKRTYSPKDAEGLAMVSKKARASGCNTWGLEYKNGNLGDVVRREAGLASFLPQGPFIRCHDWIQDVATLLDGEHFTYFVTLLWRLWNRRNKWIHDGKLVPARIVVDNVRTLLMDITSARLTDASQPSHTFSRFRSLDCCNVSCGGPIYSCLT</sequence>
<reference evidence="1 2" key="1">
    <citation type="journal article" date="2024" name="G3 (Bethesda)">
        <title>Genome assembly of Hibiscus sabdariffa L. provides insights into metabolisms of medicinal natural products.</title>
        <authorList>
            <person name="Kim T."/>
        </authorList>
    </citation>
    <scope>NUCLEOTIDE SEQUENCE [LARGE SCALE GENOMIC DNA]</scope>
    <source>
        <strain evidence="1">TK-2024</strain>
        <tissue evidence="1">Old leaves</tissue>
    </source>
</reference>
<evidence type="ECO:0000313" key="1">
    <source>
        <dbReference type="EMBL" id="KAK8578998.1"/>
    </source>
</evidence>